<dbReference type="RefSeq" id="WP_344798963.1">
    <property type="nucleotide sequence ID" value="NZ_BAABBN010000007.1"/>
</dbReference>
<sequence>MITAQLSKLSDIATEAHTRIQQNFSDLDPVVGVSQNMRKSGIPADVMTIDCLKTNKRIILILHDQQPELVRYQFAYRDKDPEGQFEEIPFNDLTSDSLYEWIHRYFSVVLN</sequence>
<evidence type="ECO:0000313" key="2">
    <source>
        <dbReference type="Proteomes" id="UP001501565"/>
    </source>
</evidence>
<name>A0ABP7MQP3_9GAMM</name>
<reference evidence="2" key="1">
    <citation type="journal article" date="2019" name="Int. J. Syst. Evol. Microbiol.">
        <title>The Global Catalogue of Microorganisms (GCM) 10K type strain sequencing project: providing services to taxonomists for standard genome sequencing and annotation.</title>
        <authorList>
            <consortium name="The Broad Institute Genomics Platform"/>
            <consortium name="The Broad Institute Genome Sequencing Center for Infectious Disease"/>
            <person name="Wu L."/>
            <person name="Ma J."/>
        </authorList>
    </citation>
    <scope>NUCLEOTIDE SEQUENCE [LARGE SCALE GENOMIC DNA]</scope>
    <source>
        <strain evidence="2">JCM 17551</strain>
    </source>
</reference>
<organism evidence="1 2">
    <name type="scientific">Litoribacillus peritrichatus</name>
    <dbReference type="NCBI Taxonomy" id="718191"/>
    <lineage>
        <taxon>Bacteria</taxon>
        <taxon>Pseudomonadati</taxon>
        <taxon>Pseudomonadota</taxon>
        <taxon>Gammaproteobacteria</taxon>
        <taxon>Oceanospirillales</taxon>
        <taxon>Oceanospirillaceae</taxon>
        <taxon>Litoribacillus</taxon>
    </lineage>
</organism>
<dbReference type="EMBL" id="BAABBN010000007">
    <property type="protein sequence ID" value="GAA3928250.1"/>
    <property type="molecule type" value="Genomic_DNA"/>
</dbReference>
<accession>A0ABP7MQP3</accession>
<evidence type="ECO:0000313" key="1">
    <source>
        <dbReference type="EMBL" id="GAA3928250.1"/>
    </source>
</evidence>
<gene>
    <name evidence="1" type="ORF">GCM10022277_25950</name>
</gene>
<proteinExistence type="predicted"/>
<comment type="caution">
    <text evidence="1">The sequence shown here is derived from an EMBL/GenBank/DDBJ whole genome shotgun (WGS) entry which is preliminary data.</text>
</comment>
<keyword evidence="2" id="KW-1185">Reference proteome</keyword>
<protein>
    <submittedName>
        <fullName evidence="1">Uncharacterized protein</fullName>
    </submittedName>
</protein>
<dbReference type="Proteomes" id="UP001501565">
    <property type="component" value="Unassembled WGS sequence"/>
</dbReference>